<dbReference type="Pfam" id="PF11342">
    <property type="entry name" value="DUF3144"/>
    <property type="match status" value="1"/>
</dbReference>
<evidence type="ECO:0000313" key="1">
    <source>
        <dbReference type="EMBL" id="MFC3154333.1"/>
    </source>
</evidence>
<dbReference type="Proteomes" id="UP001595548">
    <property type="component" value="Unassembled WGS sequence"/>
</dbReference>
<reference evidence="2" key="1">
    <citation type="journal article" date="2019" name="Int. J. Syst. Evol. Microbiol.">
        <title>The Global Catalogue of Microorganisms (GCM) 10K type strain sequencing project: providing services to taxonomists for standard genome sequencing and annotation.</title>
        <authorList>
            <consortium name="The Broad Institute Genomics Platform"/>
            <consortium name="The Broad Institute Genome Sequencing Center for Infectious Disease"/>
            <person name="Wu L."/>
            <person name="Ma J."/>
        </authorList>
    </citation>
    <scope>NUCLEOTIDE SEQUENCE [LARGE SCALE GENOMIC DNA]</scope>
    <source>
        <strain evidence="2">KCTC 52141</strain>
    </source>
</reference>
<proteinExistence type="predicted"/>
<dbReference type="RefSeq" id="WP_339616603.1">
    <property type="nucleotide sequence ID" value="NZ_AP031500.1"/>
</dbReference>
<accession>A0ABV7HNN5</accession>
<gene>
    <name evidence="1" type="ORF">ACFOEB_03890</name>
</gene>
<dbReference type="Gene3D" id="1.10.287.3020">
    <property type="match status" value="1"/>
</dbReference>
<protein>
    <submittedName>
        <fullName evidence="1">DUF3144 domain-containing protein</fullName>
    </submittedName>
</protein>
<sequence length="103" mass="12126">MSQADDERQYWDLVDDFISRANEHCDTVDPSMVSAAMLQAASRFNAFIVASSSVDRKEYTEELDASLRYLTNQYRDYLRDNLEDYRENFKVYTRTEGDELNDD</sequence>
<keyword evidence="2" id="KW-1185">Reference proteome</keyword>
<dbReference type="InterPro" id="IPR021490">
    <property type="entry name" value="DUF3144"/>
</dbReference>
<organism evidence="1 2">
    <name type="scientific">Gilvimarinus japonicus</name>
    <dbReference type="NCBI Taxonomy" id="1796469"/>
    <lineage>
        <taxon>Bacteria</taxon>
        <taxon>Pseudomonadati</taxon>
        <taxon>Pseudomonadota</taxon>
        <taxon>Gammaproteobacteria</taxon>
        <taxon>Cellvibrionales</taxon>
        <taxon>Cellvibrionaceae</taxon>
        <taxon>Gilvimarinus</taxon>
    </lineage>
</organism>
<comment type="caution">
    <text evidence="1">The sequence shown here is derived from an EMBL/GenBank/DDBJ whole genome shotgun (WGS) entry which is preliminary data.</text>
</comment>
<name>A0ABV7HNN5_9GAMM</name>
<evidence type="ECO:0000313" key="2">
    <source>
        <dbReference type="Proteomes" id="UP001595548"/>
    </source>
</evidence>
<dbReference type="EMBL" id="JBHRTL010000004">
    <property type="protein sequence ID" value="MFC3154333.1"/>
    <property type="molecule type" value="Genomic_DNA"/>
</dbReference>